<reference evidence="2 3" key="1">
    <citation type="journal article" date="2018" name="Plant J.">
        <title>Genome sequences of Chlorella sorokiniana UTEX 1602 and Micractinium conductrix SAG 241.80: implications to maltose excretion by a green alga.</title>
        <authorList>
            <person name="Arriola M.B."/>
            <person name="Velmurugan N."/>
            <person name="Zhang Y."/>
            <person name="Plunkett M.H."/>
            <person name="Hondzo H."/>
            <person name="Barney B.M."/>
        </authorList>
    </citation>
    <scope>NUCLEOTIDE SEQUENCE [LARGE SCALE GENOMIC DNA]</scope>
    <source>
        <strain evidence="3">UTEX 1602</strain>
    </source>
</reference>
<sequence length="752" mass="78060">MDLPGQRQPLSCDQAALARDHSLLLEEQLAGLFGRSTSGSGPTSFAGLLSCTRQGNKVNEYGTLDEAPTDGQRPLQRFVSGIGRCLPTGVQLEVRHISLQQPPAGAQQQPADAMPPPAPRAVAQQQPWEEPVLGWLDFNAGRQPQQAAQQARQQQEPPQQQQQQQQQQRAAPVPPVRRPSPPVQVAAAEPVPGTLRIKLKLKRESSTEPRSQSPLDPALLQSVRQLGTTAPVSPIPDSWRSLARSSPPTAPPPQQARQQGAAAAPAPAAAAVGPPPTAVVLSPASGSDPSSAVSPFESVSVEEFAQRVSGDGLKQQQEATPFGSVTGPEAVAAAVPPQAQQPQAQQQQQRRRKEASPPAAPPAASAGAGTKRPASATAPAAAAAQGVPQPAKRRRPESEPAKPPAAAAPHSRPSSAQAAAGPGQEQQQQQQGQQQPASGGDDTQLGTLAGLLPGVLEPAAASAVPRSGDVQKLQEEGKKLKKFAEKRMKDGRPTHISSMFLCQSCVKFLTVAAVMEAHPSKFSLQNTSSMYSQTASLLDSCAHNAGRAEGPQLITQAIALLAARLAAVARLRSVHCLRSEGHQQVQAFRTALEKASGETFQRPSPTDSNTSTAMSVPLDRGQHSGSAGSPPAPPGGRRGSSQPPAGPPAVVAAAAAGGSAANPPLLGLPKGLLERQLVAAQHSQLLLGALEAFRRTGQQLREYMCRAAAQNNALGLKVAAATLLLSADAGMGPAGSVLEFAKDALDAVMQMQ</sequence>
<feature type="region of interest" description="Disordered" evidence="1">
    <location>
        <begin position="594"/>
        <end position="652"/>
    </location>
</feature>
<accession>A0A2P6U4Y4</accession>
<evidence type="ECO:0000256" key="1">
    <source>
        <dbReference type="SAM" id="MobiDB-lite"/>
    </source>
</evidence>
<feature type="region of interest" description="Disordered" evidence="1">
    <location>
        <begin position="102"/>
        <end position="125"/>
    </location>
</feature>
<feature type="compositionally biased region" description="Polar residues" evidence="1">
    <location>
        <begin position="284"/>
        <end position="293"/>
    </location>
</feature>
<feature type="region of interest" description="Disordered" evidence="1">
    <location>
        <begin position="143"/>
        <end position="191"/>
    </location>
</feature>
<evidence type="ECO:0000313" key="2">
    <source>
        <dbReference type="EMBL" id="PRW61367.1"/>
    </source>
</evidence>
<dbReference type="EMBL" id="LHPG02000001">
    <property type="protein sequence ID" value="PRW61367.1"/>
    <property type="molecule type" value="Genomic_DNA"/>
</dbReference>
<gene>
    <name evidence="2" type="ORF">C2E21_0063</name>
</gene>
<comment type="caution">
    <text evidence="2">The sequence shown here is derived from an EMBL/GenBank/DDBJ whole genome shotgun (WGS) entry which is preliminary data.</text>
</comment>
<keyword evidence="3" id="KW-1185">Reference proteome</keyword>
<organism evidence="2 3">
    <name type="scientific">Chlorella sorokiniana</name>
    <name type="common">Freshwater green alga</name>
    <dbReference type="NCBI Taxonomy" id="3076"/>
    <lineage>
        <taxon>Eukaryota</taxon>
        <taxon>Viridiplantae</taxon>
        <taxon>Chlorophyta</taxon>
        <taxon>core chlorophytes</taxon>
        <taxon>Trebouxiophyceae</taxon>
        <taxon>Chlorellales</taxon>
        <taxon>Chlorellaceae</taxon>
        <taxon>Chlorella clade</taxon>
        <taxon>Chlorella</taxon>
    </lineage>
</organism>
<dbReference type="Proteomes" id="UP000239899">
    <property type="component" value="Unassembled WGS sequence"/>
</dbReference>
<evidence type="ECO:0000313" key="3">
    <source>
        <dbReference type="Proteomes" id="UP000239899"/>
    </source>
</evidence>
<proteinExistence type="predicted"/>
<dbReference type="OrthoDB" id="515672at2759"/>
<feature type="compositionally biased region" description="Low complexity" evidence="1">
    <location>
        <begin position="330"/>
        <end position="348"/>
    </location>
</feature>
<feature type="compositionally biased region" description="Pro residues" evidence="1">
    <location>
        <begin position="172"/>
        <end position="182"/>
    </location>
</feature>
<feature type="compositionally biased region" description="Low complexity" evidence="1">
    <location>
        <begin position="362"/>
        <end position="390"/>
    </location>
</feature>
<feature type="compositionally biased region" description="Low complexity" evidence="1">
    <location>
        <begin position="102"/>
        <end position="112"/>
    </location>
</feature>
<protein>
    <submittedName>
        <fullName evidence="2">Uncharacterized protein</fullName>
    </submittedName>
</protein>
<feature type="region of interest" description="Disordered" evidence="1">
    <location>
        <begin position="229"/>
        <end position="448"/>
    </location>
</feature>
<name>A0A2P6U4Y4_CHLSO</name>
<feature type="compositionally biased region" description="Low complexity" evidence="1">
    <location>
        <begin position="143"/>
        <end position="171"/>
    </location>
</feature>
<dbReference type="AlphaFoldDB" id="A0A2P6U4Y4"/>
<feature type="compositionally biased region" description="Low complexity" evidence="1">
    <location>
        <begin position="639"/>
        <end position="652"/>
    </location>
</feature>
<feature type="compositionally biased region" description="Low complexity" evidence="1">
    <location>
        <begin position="404"/>
        <end position="440"/>
    </location>
</feature>
<feature type="compositionally biased region" description="Low complexity" evidence="1">
    <location>
        <begin position="255"/>
        <end position="272"/>
    </location>
</feature>
<feature type="compositionally biased region" description="Polar residues" evidence="1">
    <location>
        <begin position="598"/>
        <end position="614"/>
    </location>
</feature>